<dbReference type="RefSeq" id="XP_019849955.1">
    <property type="nucleotide sequence ID" value="XM_019994396.1"/>
</dbReference>
<dbReference type="Proteomes" id="UP000007879">
    <property type="component" value="Unassembled WGS sequence"/>
</dbReference>
<sequence length="405" mass="44500">MPTALIFTLACILYLVPLAAQSEVYYVSSVSSQCNSYTSYNSKCHSISYYANKDVWSPNVTLIFLPGEHDLTTSFSTKGLEDIWLLGQNQFLVTPSKTHSFLRPVIRCHKMRWLTIKCSVLKVINLRELHLSEITGKSLNVSNIQSVMIHNSRFTHKKQSNTFSGVASLSIHSTHISGMSNGLYIDSGDLFCYVLLTDLIIANSSMNGITIKCHHNGFISLNQVTVKNSGSYGLYLQCKHSMGTNCSMSLSDILLAGCTLGSNILCYQEKCTGHINNITVFNTAKSVGLLIGCQQQCKIDINAMNIFNNSAGGFHLLSAFQSSFFIRNSIISQNGGVGIIANCYSVVFIDFSNVTISRNNDTGLYLGTFCIVGFFFNSSIISNNHSPTSGGGMWISNNCCNFCYV</sequence>
<dbReference type="GeneID" id="109580836"/>
<dbReference type="AlphaFoldDB" id="A0AAN0IYV7"/>
<protein>
    <recommendedName>
        <fullName evidence="4">Right handed beta helix domain-containing protein</fullName>
    </recommendedName>
</protein>
<reference evidence="3" key="1">
    <citation type="journal article" date="2010" name="Nature">
        <title>The Amphimedon queenslandica genome and the evolution of animal complexity.</title>
        <authorList>
            <person name="Srivastava M."/>
            <person name="Simakov O."/>
            <person name="Chapman J."/>
            <person name="Fahey B."/>
            <person name="Gauthier M.E."/>
            <person name="Mitros T."/>
            <person name="Richards G.S."/>
            <person name="Conaco C."/>
            <person name="Dacre M."/>
            <person name="Hellsten U."/>
            <person name="Larroux C."/>
            <person name="Putnam N.H."/>
            <person name="Stanke M."/>
            <person name="Adamska M."/>
            <person name="Darling A."/>
            <person name="Degnan S.M."/>
            <person name="Oakley T.H."/>
            <person name="Plachetzki D.C."/>
            <person name="Zhai Y."/>
            <person name="Adamski M."/>
            <person name="Calcino A."/>
            <person name="Cummins S.F."/>
            <person name="Goodstein D.M."/>
            <person name="Harris C."/>
            <person name="Jackson D.J."/>
            <person name="Leys S.P."/>
            <person name="Shu S."/>
            <person name="Woodcroft B.J."/>
            <person name="Vervoort M."/>
            <person name="Kosik K.S."/>
            <person name="Manning G."/>
            <person name="Degnan B.M."/>
            <person name="Rokhsar D.S."/>
        </authorList>
    </citation>
    <scope>NUCLEOTIDE SEQUENCE [LARGE SCALE GENOMIC DNA]</scope>
</reference>
<keyword evidence="3" id="KW-1185">Reference proteome</keyword>
<dbReference type="InterPro" id="IPR011050">
    <property type="entry name" value="Pectin_lyase_fold/virulence"/>
</dbReference>
<reference evidence="2" key="2">
    <citation type="submission" date="2024-06" db="UniProtKB">
        <authorList>
            <consortium name="EnsemblMetazoa"/>
        </authorList>
    </citation>
    <scope>IDENTIFICATION</scope>
</reference>
<evidence type="ECO:0000256" key="1">
    <source>
        <dbReference type="SAM" id="SignalP"/>
    </source>
</evidence>
<evidence type="ECO:0000313" key="3">
    <source>
        <dbReference type="Proteomes" id="UP000007879"/>
    </source>
</evidence>
<evidence type="ECO:0008006" key="4">
    <source>
        <dbReference type="Google" id="ProtNLM"/>
    </source>
</evidence>
<dbReference type="EnsemblMetazoa" id="XM_019994396.1">
    <property type="protein sequence ID" value="XP_019849955.1"/>
    <property type="gene ID" value="LOC109580836"/>
</dbReference>
<dbReference type="KEGG" id="aqu:109580836"/>
<name>A0AAN0IYV7_AMPQE</name>
<organism evidence="2 3">
    <name type="scientific">Amphimedon queenslandica</name>
    <name type="common">Sponge</name>
    <dbReference type="NCBI Taxonomy" id="400682"/>
    <lineage>
        <taxon>Eukaryota</taxon>
        <taxon>Metazoa</taxon>
        <taxon>Porifera</taxon>
        <taxon>Demospongiae</taxon>
        <taxon>Heteroscleromorpha</taxon>
        <taxon>Haplosclerida</taxon>
        <taxon>Niphatidae</taxon>
        <taxon>Amphimedon</taxon>
    </lineage>
</organism>
<keyword evidence="1" id="KW-0732">Signal</keyword>
<proteinExistence type="predicted"/>
<dbReference type="SUPFAM" id="SSF51126">
    <property type="entry name" value="Pectin lyase-like"/>
    <property type="match status" value="1"/>
</dbReference>
<feature type="signal peptide" evidence="1">
    <location>
        <begin position="1"/>
        <end position="21"/>
    </location>
</feature>
<accession>A0AAN0IYV7</accession>
<feature type="chain" id="PRO_5042824161" description="Right handed beta helix domain-containing protein" evidence="1">
    <location>
        <begin position="22"/>
        <end position="405"/>
    </location>
</feature>
<evidence type="ECO:0000313" key="2">
    <source>
        <dbReference type="EnsemblMetazoa" id="XP_019849955.1"/>
    </source>
</evidence>